<organism evidence="2 3">
    <name type="scientific">Roseateles puraquae</name>
    <dbReference type="NCBI Taxonomy" id="431059"/>
    <lineage>
        <taxon>Bacteria</taxon>
        <taxon>Pseudomonadati</taxon>
        <taxon>Pseudomonadota</taxon>
        <taxon>Betaproteobacteria</taxon>
        <taxon>Burkholderiales</taxon>
        <taxon>Sphaerotilaceae</taxon>
        <taxon>Roseateles</taxon>
    </lineage>
</organism>
<keyword evidence="3" id="KW-1185">Reference proteome</keyword>
<evidence type="ECO:0000313" key="2">
    <source>
        <dbReference type="EMBL" id="OWR04888.1"/>
    </source>
</evidence>
<evidence type="ECO:0008006" key="4">
    <source>
        <dbReference type="Google" id="ProtNLM"/>
    </source>
</evidence>
<dbReference type="EMBL" id="NISI01000002">
    <property type="protein sequence ID" value="OWR04888.1"/>
    <property type="molecule type" value="Genomic_DNA"/>
</dbReference>
<feature type="region of interest" description="Disordered" evidence="1">
    <location>
        <begin position="1"/>
        <end position="36"/>
    </location>
</feature>
<dbReference type="InterPro" id="IPR022265">
    <property type="entry name" value="CHP03790"/>
</dbReference>
<dbReference type="Proteomes" id="UP000197446">
    <property type="component" value="Unassembled WGS sequence"/>
</dbReference>
<evidence type="ECO:0000256" key="1">
    <source>
        <dbReference type="SAM" id="MobiDB-lite"/>
    </source>
</evidence>
<dbReference type="NCBIfam" id="TIGR03790">
    <property type="entry name" value="TIGR03790 family protein"/>
    <property type="match status" value="1"/>
</dbReference>
<reference evidence="2 3" key="1">
    <citation type="journal article" date="2007" name="Int. J. Syst. Evol. Microbiol.">
        <title>Description of Pelomonas aquatica sp. nov. and Pelomonas puraquae sp. nov., isolated from industrial and haemodialysis water.</title>
        <authorList>
            <person name="Gomila M."/>
            <person name="Bowien B."/>
            <person name="Falsen E."/>
            <person name="Moore E.R."/>
            <person name="Lalucat J."/>
        </authorList>
    </citation>
    <scope>NUCLEOTIDE SEQUENCE [LARGE SCALE GENOMIC DNA]</scope>
    <source>
        <strain evidence="2 3">CCUG 52769</strain>
    </source>
</reference>
<evidence type="ECO:0000313" key="3">
    <source>
        <dbReference type="Proteomes" id="UP000197446"/>
    </source>
</evidence>
<comment type="caution">
    <text evidence="2">The sequence shown here is derived from an EMBL/GenBank/DDBJ whole genome shotgun (WGS) entry which is preliminary data.</text>
</comment>
<proteinExistence type="predicted"/>
<name>A0A254NI70_9BURK</name>
<gene>
    <name evidence="2" type="ORF">CDO81_07545</name>
</gene>
<accession>A0A254NI70</accession>
<protein>
    <recommendedName>
        <fullName evidence="4">TIGR03790 family protein</fullName>
    </recommendedName>
</protein>
<sequence>MKPASREARATMVRSSIPRRREAVPRGRAGRGQKKETATKGALVAVVIVFGVTKQPCASSACLVSSQPARRSWTGSPEPRRVTRMYCPAPVHETGVFTGSLATKGAYAPQKCALPGLPAPVRMSPMRHLNRAFALLVLSCLAACGGGGGGASGSVGTGGDSGSGGATGPGQTLTLMLPASGLAPADLAVVVAEGDALSEAVGAAYLAARGVPAANLVRVRVNTANDVISAADFALLKADIDARLPAGVQATLLTWAAPSRVFGTCSMGITSAMAFGYDARWCNPAPTTNTCAATAVSPLYDSESRRPQADLQVRPSMLLGARTVAAAQALISRGVAADATRPGGDAWLVRTTDADRSVRWTDFAGLPTAWSGALTVNYLDNSSGPATGNSLSGRSGLLFYLTGLATVDQLATLQFRPGALADTLTSFSGLLPSANGQTPVTAFLDAGATASYGTVEEPCNPLQKFSRASVLIDHYWRGATAIEAYWRAVQWPGQGLFVGEPLAQPFRDTPSFAIVNGEYQIKTRQLRPGSRYTLEYLQGGSWTALASFTGVRGQPLDGRAPLPPAAATQIRWVGPCPSNAANRCTLAQST</sequence>
<dbReference type="AlphaFoldDB" id="A0A254NI70"/>